<dbReference type="InParanoid" id="A0A1X7V1A8"/>
<dbReference type="InterPro" id="IPR044924">
    <property type="entry name" value="HAD-SF_hydro_IA_REG-2-like_cap"/>
</dbReference>
<keyword evidence="2" id="KW-1185">Reference proteome</keyword>
<proteinExistence type="predicted"/>
<evidence type="ECO:0000313" key="1">
    <source>
        <dbReference type="EnsemblMetazoa" id="Aqu2.1.33367_001"/>
    </source>
</evidence>
<dbReference type="EnsemblMetazoa" id="Aqu2.1.33367_001">
    <property type="protein sequence ID" value="Aqu2.1.33367_001"/>
    <property type="gene ID" value="Aqu2.1.33367"/>
</dbReference>
<dbReference type="eggNOG" id="KOG3085">
    <property type="taxonomic scope" value="Eukaryota"/>
</dbReference>
<sequence length="242" mass="27743">MAAATCRLVTLDVTGTCIKVNGSVGSHYVRHVYRHTGVKLDEKTVEKEFRLQFKEMDRDYPNFGCYSASMNCKMWWDTVVEKTLRGSGYVDNTNNMVNICHSLYTDFSTKQCWSIYDDLWPFIKRIKNSSKTVKLGAISNFDERLETILEGLGLREFFDFVLVSYNERTHKPHPRLFYKALDISKASELEAWHIGNDYVRDYQAATSAGLNAVLLLREGEVKEGPNNVARTLETALDFLNIP</sequence>
<dbReference type="InterPro" id="IPR011949">
    <property type="entry name" value="HAD-SF_hydro_IA_REG-2-like"/>
</dbReference>
<dbReference type="Pfam" id="PF00702">
    <property type="entry name" value="Hydrolase"/>
    <property type="match status" value="1"/>
</dbReference>
<organism evidence="1">
    <name type="scientific">Amphimedon queenslandica</name>
    <name type="common">Sponge</name>
    <dbReference type="NCBI Taxonomy" id="400682"/>
    <lineage>
        <taxon>Eukaryota</taxon>
        <taxon>Metazoa</taxon>
        <taxon>Porifera</taxon>
        <taxon>Demospongiae</taxon>
        <taxon>Heteroscleromorpha</taxon>
        <taxon>Haplosclerida</taxon>
        <taxon>Niphatidae</taxon>
        <taxon>Amphimedon</taxon>
    </lineage>
</organism>
<evidence type="ECO:0008006" key="3">
    <source>
        <dbReference type="Google" id="ProtNLM"/>
    </source>
</evidence>
<dbReference type="NCBIfam" id="TIGR01549">
    <property type="entry name" value="HAD-SF-IA-v1"/>
    <property type="match status" value="1"/>
</dbReference>
<dbReference type="GO" id="GO:0005634">
    <property type="term" value="C:nucleus"/>
    <property type="evidence" value="ECO:0007669"/>
    <property type="project" value="TreeGrafter"/>
</dbReference>
<dbReference type="InterPro" id="IPR036412">
    <property type="entry name" value="HAD-like_sf"/>
</dbReference>
<dbReference type="KEGG" id="aqu:105312570"/>
<reference evidence="2" key="1">
    <citation type="journal article" date="2010" name="Nature">
        <title>The Amphimedon queenslandica genome and the evolution of animal complexity.</title>
        <authorList>
            <person name="Srivastava M."/>
            <person name="Simakov O."/>
            <person name="Chapman J."/>
            <person name="Fahey B."/>
            <person name="Gauthier M.E."/>
            <person name="Mitros T."/>
            <person name="Richards G.S."/>
            <person name="Conaco C."/>
            <person name="Dacre M."/>
            <person name="Hellsten U."/>
            <person name="Larroux C."/>
            <person name="Putnam N.H."/>
            <person name="Stanke M."/>
            <person name="Adamska M."/>
            <person name="Darling A."/>
            <person name="Degnan S.M."/>
            <person name="Oakley T.H."/>
            <person name="Plachetzki D.C."/>
            <person name="Zhai Y."/>
            <person name="Adamski M."/>
            <person name="Calcino A."/>
            <person name="Cummins S.F."/>
            <person name="Goodstein D.M."/>
            <person name="Harris C."/>
            <person name="Jackson D.J."/>
            <person name="Leys S.P."/>
            <person name="Shu S."/>
            <person name="Woodcroft B.J."/>
            <person name="Vervoort M."/>
            <person name="Kosik K.S."/>
            <person name="Manning G."/>
            <person name="Degnan B.M."/>
            <person name="Rokhsar D.S."/>
        </authorList>
    </citation>
    <scope>NUCLEOTIDE SEQUENCE [LARGE SCALE GENOMIC DNA]</scope>
</reference>
<dbReference type="PANTHER" id="PTHR46191">
    <property type="match status" value="1"/>
</dbReference>
<dbReference type="STRING" id="400682.A0A1X7V1A8"/>
<dbReference type="Gene3D" id="3.40.50.1000">
    <property type="entry name" value="HAD superfamily/HAD-like"/>
    <property type="match status" value="1"/>
</dbReference>
<dbReference type="Gene3D" id="1.10.150.720">
    <property type="entry name" value="Haloacid dehalogenase-like hydrolase"/>
    <property type="match status" value="1"/>
</dbReference>
<dbReference type="SFLD" id="SFLDG01129">
    <property type="entry name" value="C1.5:_HAD__Beta-PGM__Phosphata"/>
    <property type="match status" value="1"/>
</dbReference>
<name>A0A1X7V1A8_AMPQE</name>
<dbReference type="SUPFAM" id="SSF56784">
    <property type="entry name" value="HAD-like"/>
    <property type="match status" value="1"/>
</dbReference>
<dbReference type="EnsemblMetazoa" id="XM_011405324.2">
    <property type="protein sequence ID" value="XP_011403626.1"/>
    <property type="gene ID" value="LOC105312570"/>
</dbReference>
<dbReference type="PANTHER" id="PTHR46191:SF2">
    <property type="entry name" value="HALOACID DEHALOGENASE-LIKE HYDROLASE DOMAIN-CONTAINING PROTEIN 3"/>
    <property type="match status" value="1"/>
</dbReference>
<evidence type="ECO:0000313" key="2">
    <source>
        <dbReference type="Proteomes" id="UP000007879"/>
    </source>
</evidence>
<dbReference type="InterPro" id="IPR023214">
    <property type="entry name" value="HAD_sf"/>
</dbReference>
<dbReference type="NCBIfam" id="TIGR02252">
    <property type="entry name" value="DREG-2"/>
    <property type="match status" value="1"/>
</dbReference>
<accession>A0A1X7V1A8</accession>
<gene>
    <name evidence="1" type="primary">105312570</name>
</gene>
<protein>
    <recommendedName>
        <fullName evidence="3">Haloacid dehalogenase-like hydrolase domain-containing protein 3</fullName>
    </recommendedName>
</protein>
<dbReference type="InterPro" id="IPR051828">
    <property type="entry name" value="HAD-like_hydrolase_domain"/>
</dbReference>
<dbReference type="OrthoDB" id="444127at2759"/>
<dbReference type="Proteomes" id="UP000007879">
    <property type="component" value="Unassembled WGS sequence"/>
</dbReference>
<dbReference type="AlphaFoldDB" id="A0A1X7V1A8"/>
<reference evidence="1" key="2">
    <citation type="submission" date="2017-05" db="UniProtKB">
        <authorList>
            <consortium name="EnsemblMetazoa"/>
        </authorList>
    </citation>
    <scope>IDENTIFICATION</scope>
</reference>
<dbReference type="InterPro" id="IPR006439">
    <property type="entry name" value="HAD-SF_hydro_IA"/>
</dbReference>
<dbReference type="SFLD" id="SFLDS00003">
    <property type="entry name" value="Haloacid_Dehalogenase"/>
    <property type="match status" value="1"/>
</dbReference>